<gene>
    <name evidence="1" type="ORF">D7S89_05245</name>
</gene>
<comment type="caution">
    <text evidence="1">The sequence shown here is derived from an EMBL/GenBank/DDBJ whole genome shotgun (WGS) entry which is preliminary data.</text>
</comment>
<protein>
    <submittedName>
        <fullName evidence="1">Phage tail protein</fullName>
    </submittedName>
</protein>
<evidence type="ECO:0000313" key="1">
    <source>
        <dbReference type="EMBL" id="RKP50512.1"/>
    </source>
</evidence>
<reference evidence="1 2" key="1">
    <citation type="submission" date="2018-10" db="EMBL/GenBank/DDBJ databases">
        <title>Paraburkholderia sp. 7MK8-2, isolated from soil.</title>
        <authorList>
            <person name="Gao Z.-H."/>
            <person name="Qiu L.-H."/>
        </authorList>
    </citation>
    <scope>NUCLEOTIDE SEQUENCE [LARGE SCALE GENOMIC DNA]</scope>
    <source>
        <strain evidence="1 2">7MK8-2</strain>
    </source>
</reference>
<dbReference type="RefSeq" id="WP_121276344.1">
    <property type="nucleotide sequence ID" value="NZ_RBZV01000002.1"/>
</dbReference>
<dbReference type="OrthoDB" id="5463544at2"/>
<name>A0A494XL92_9BURK</name>
<accession>A0A494XL92</accession>
<dbReference type="AlphaFoldDB" id="A0A494XL92"/>
<sequence>MSSNLIAGIAQVSVNGTTYQLESSAKYSPATVKREAMIGQDGFHGWKETPVTGSITLSIRDAASLSVASFSAMRNATVVLQLANGKVVTGRNMATTEVKEVDTENAKFEVKFEGPQVSEQTVSVGA</sequence>
<evidence type="ECO:0000313" key="2">
    <source>
        <dbReference type="Proteomes" id="UP000280434"/>
    </source>
</evidence>
<dbReference type="EMBL" id="RBZV01000002">
    <property type="protein sequence ID" value="RKP50512.1"/>
    <property type="molecule type" value="Genomic_DNA"/>
</dbReference>
<keyword evidence="2" id="KW-1185">Reference proteome</keyword>
<dbReference type="InterPro" id="IPR019596">
    <property type="entry name" value="Phage_Mu_GpM_tail_tub"/>
</dbReference>
<proteinExistence type="predicted"/>
<dbReference type="Proteomes" id="UP000280434">
    <property type="component" value="Unassembled WGS sequence"/>
</dbReference>
<dbReference type="Pfam" id="PF10618">
    <property type="entry name" value="Tail_tube"/>
    <property type="match status" value="1"/>
</dbReference>
<organism evidence="1 2">
    <name type="scientific">Trinickia fusca</name>
    <dbReference type="NCBI Taxonomy" id="2419777"/>
    <lineage>
        <taxon>Bacteria</taxon>
        <taxon>Pseudomonadati</taxon>
        <taxon>Pseudomonadota</taxon>
        <taxon>Betaproteobacteria</taxon>
        <taxon>Burkholderiales</taxon>
        <taxon>Burkholderiaceae</taxon>
        <taxon>Trinickia</taxon>
    </lineage>
</organism>